<dbReference type="RefSeq" id="WP_353566339.1">
    <property type="nucleotide sequence ID" value="NZ_BAABRI010000006.1"/>
</dbReference>
<organism evidence="3 4">
    <name type="scientific">Haloferula sargassicola</name>
    <dbReference type="NCBI Taxonomy" id="490096"/>
    <lineage>
        <taxon>Bacteria</taxon>
        <taxon>Pseudomonadati</taxon>
        <taxon>Verrucomicrobiota</taxon>
        <taxon>Verrucomicrobiia</taxon>
        <taxon>Verrucomicrobiales</taxon>
        <taxon>Verrucomicrobiaceae</taxon>
        <taxon>Haloferula</taxon>
    </lineage>
</organism>
<dbReference type="Proteomes" id="UP001476282">
    <property type="component" value="Unassembled WGS sequence"/>
</dbReference>
<evidence type="ECO:0000313" key="4">
    <source>
        <dbReference type="Proteomes" id="UP001476282"/>
    </source>
</evidence>
<sequence>MILAFDVSDLPGDAIGLLVIVILTLLSGLKDKIFPKKDADEESVFTDEEREIIWRRQVETLPPPMPWQPPAAPKPEPVVAASKPPMLPEVREPSREELQLARAFEIRTRRRGRSSHRAEIDRLLRSPRAARNAMLLTEILGPPAALKPQPFETFPD</sequence>
<keyword evidence="2" id="KW-0472">Membrane</keyword>
<gene>
    <name evidence="3" type="ORF">Hsar01_01413</name>
</gene>
<keyword evidence="4" id="KW-1185">Reference proteome</keyword>
<feature type="transmembrane region" description="Helical" evidence="2">
    <location>
        <begin position="12"/>
        <end position="29"/>
    </location>
</feature>
<protein>
    <submittedName>
        <fullName evidence="3">Uncharacterized protein</fullName>
    </submittedName>
</protein>
<reference evidence="3 4" key="1">
    <citation type="submission" date="2024-02" db="EMBL/GenBank/DDBJ databases">
        <title>Haloferula sargassicola NBRC 104335.</title>
        <authorList>
            <person name="Ichikawa N."/>
            <person name="Katano-Makiyama Y."/>
            <person name="Hidaka K."/>
        </authorList>
    </citation>
    <scope>NUCLEOTIDE SEQUENCE [LARGE SCALE GENOMIC DNA]</scope>
    <source>
        <strain evidence="3 4">NBRC 104335</strain>
    </source>
</reference>
<feature type="compositionally biased region" description="Pro residues" evidence="1">
    <location>
        <begin position="63"/>
        <end position="76"/>
    </location>
</feature>
<comment type="caution">
    <text evidence="3">The sequence shown here is derived from an EMBL/GenBank/DDBJ whole genome shotgun (WGS) entry which is preliminary data.</text>
</comment>
<proteinExistence type="predicted"/>
<accession>A0ABP9UNF6</accession>
<name>A0ABP9UNF6_9BACT</name>
<dbReference type="EMBL" id="BAABRI010000006">
    <property type="protein sequence ID" value="GAA5482196.1"/>
    <property type="molecule type" value="Genomic_DNA"/>
</dbReference>
<evidence type="ECO:0000256" key="1">
    <source>
        <dbReference type="SAM" id="MobiDB-lite"/>
    </source>
</evidence>
<keyword evidence="2" id="KW-0812">Transmembrane</keyword>
<evidence type="ECO:0000256" key="2">
    <source>
        <dbReference type="SAM" id="Phobius"/>
    </source>
</evidence>
<evidence type="ECO:0000313" key="3">
    <source>
        <dbReference type="EMBL" id="GAA5482196.1"/>
    </source>
</evidence>
<feature type="region of interest" description="Disordered" evidence="1">
    <location>
        <begin position="63"/>
        <end position="82"/>
    </location>
</feature>
<keyword evidence="2" id="KW-1133">Transmembrane helix</keyword>